<dbReference type="EMBL" id="PVTR01000021">
    <property type="protein sequence ID" value="PRY84391.1"/>
    <property type="molecule type" value="Genomic_DNA"/>
</dbReference>
<feature type="chain" id="PRO_5015777699" evidence="1">
    <location>
        <begin position="18"/>
        <end position="462"/>
    </location>
</feature>
<evidence type="ECO:0000313" key="3">
    <source>
        <dbReference type="Proteomes" id="UP000238157"/>
    </source>
</evidence>
<organism evidence="2 3">
    <name type="scientific">Mongoliibacter ruber</name>
    <dbReference type="NCBI Taxonomy" id="1750599"/>
    <lineage>
        <taxon>Bacteria</taxon>
        <taxon>Pseudomonadati</taxon>
        <taxon>Bacteroidota</taxon>
        <taxon>Cytophagia</taxon>
        <taxon>Cytophagales</taxon>
        <taxon>Cyclobacteriaceae</taxon>
        <taxon>Mongoliibacter</taxon>
    </lineage>
</organism>
<dbReference type="Pfam" id="PF07661">
    <property type="entry name" value="MORN_2"/>
    <property type="match status" value="4"/>
</dbReference>
<accession>A0A2T0WCF9</accession>
<reference evidence="2 3" key="1">
    <citation type="submission" date="2018-03" db="EMBL/GenBank/DDBJ databases">
        <title>Genomic Encyclopedia of Archaeal and Bacterial Type Strains, Phase II (KMG-II): from individual species to whole genera.</title>
        <authorList>
            <person name="Goeker M."/>
        </authorList>
    </citation>
    <scope>NUCLEOTIDE SEQUENCE [LARGE SCALE GENOMIC DNA]</scope>
    <source>
        <strain evidence="2 3">DSM 27929</strain>
    </source>
</reference>
<comment type="caution">
    <text evidence="2">The sequence shown here is derived from an EMBL/GenBank/DDBJ whole genome shotgun (WGS) entry which is preliminary data.</text>
</comment>
<dbReference type="Proteomes" id="UP000238157">
    <property type="component" value="Unassembled WGS sequence"/>
</dbReference>
<dbReference type="OrthoDB" id="819081at2"/>
<sequence>MKNLLLIIACFFAFSLAAQQPENGFVRMYHGTNKLIAEGNLIDGEKVGKWKVYLRKNIDNPFFKEEQTSELASERDFLKNFFTHPPIQVITYRDGELHGPYESFYLNGKLEVITGFKNGKLEGEYQEFSEFGKPLKTGRFIDGKMHRVWRSYYLNGKLKGEENYFLGLRIGEWKKYHPNGQLEEFITYVQHKPAGEYLLYHANGKTKISGKFEDGLQKGEWKEFFENGNLATVGNFDRGLEEGMWEVYDEEGRILTLGSYEDGIKVGAWTEQSDIHPDILRRGHYDSHQKTGSWKLITKSGEVLQEEIYDSGRLVAFSPFRSLKGEILEAGNFENGEGSRVYYDPLGHKIAWGQLQDGKYQGVWQYFHPRSEQVAKVGRFHQGLEEGEWKYFTIKGNLSKEESFINGMLVHEEYDEEGSPGMLGPTDLFPNANSDTALRQHGMQLFRPDAWHRFQGASKGLH</sequence>
<protein>
    <submittedName>
        <fullName evidence="2">Antitoxin component YwqK of YwqJK toxin-antitoxin module</fullName>
    </submittedName>
</protein>
<proteinExistence type="predicted"/>
<evidence type="ECO:0000313" key="2">
    <source>
        <dbReference type="EMBL" id="PRY84391.1"/>
    </source>
</evidence>
<evidence type="ECO:0000256" key="1">
    <source>
        <dbReference type="SAM" id="SignalP"/>
    </source>
</evidence>
<dbReference type="PANTHER" id="PTHR33706">
    <property type="entry name" value="MORN VARIANT REPEAT PROTEIN"/>
    <property type="match status" value="1"/>
</dbReference>
<feature type="signal peptide" evidence="1">
    <location>
        <begin position="1"/>
        <end position="17"/>
    </location>
</feature>
<dbReference type="SUPFAM" id="SSF82185">
    <property type="entry name" value="Histone H3 K4-specific methyltransferase SET7/9 N-terminal domain"/>
    <property type="match status" value="3"/>
</dbReference>
<dbReference type="RefSeq" id="WP_106135570.1">
    <property type="nucleotide sequence ID" value="NZ_PVTR01000021.1"/>
</dbReference>
<gene>
    <name evidence="2" type="ORF">CLW00_12120</name>
</gene>
<keyword evidence="1" id="KW-0732">Signal</keyword>
<name>A0A2T0WCF9_9BACT</name>
<dbReference type="AlphaFoldDB" id="A0A2T0WCF9"/>
<keyword evidence="3" id="KW-1185">Reference proteome</keyword>
<dbReference type="InterPro" id="IPR011652">
    <property type="entry name" value="MORN_2"/>
</dbReference>
<dbReference type="Gene3D" id="2.20.110.10">
    <property type="entry name" value="Histone H3 K4-specific methyltransferase SET7/9 N-terminal domain"/>
    <property type="match status" value="4"/>
</dbReference>
<dbReference type="PANTHER" id="PTHR33706:SF1">
    <property type="entry name" value="TPR REPEAT PROTEIN"/>
    <property type="match status" value="1"/>
</dbReference>